<keyword evidence="5 12" id="KW-0547">Nucleotide-binding</keyword>
<feature type="domain" description="Methionyl/Valyl/Leucyl/Isoleucyl-tRNA synthetase anticodon-binding" evidence="14">
    <location>
        <begin position="685"/>
        <end position="832"/>
    </location>
</feature>
<dbReference type="SUPFAM" id="SSF52374">
    <property type="entry name" value="Nucleotidylyl transferase"/>
    <property type="match status" value="1"/>
</dbReference>
<gene>
    <name evidence="15" type="ORF">A2721_00960</name>
</gene>
<evidence type="ECO:0000256" key="5">
    <source>
        <dbReference type="ARBA" id="ARBA00022741"/>
    </source>
</evidence>
<dbReference type="PRINTS" id="PR00984">
    <property type="entry name" value="TRNASYNTHILE"/>
</dbReference>
<dbReference type="CDD" id="cd07961">
    <property type="entry name" value="Anticodon_Ia_Ile_ABEc"/>
    <property type="match status" value="1"/>
</dbReference>
<evidence type="ECO:0000256" key="12">
    <source>
        <dbReference type="RuleBase" id="RU363035"/>
    </source>
</evidence>
<dbReference type="InterPro" id="IPR001412">
    <property type="entry name" value="aa-tRNA-synth_I_CS"/>
</dbReference>
<dbReference type="PANTHER" id="PTHR42780:SF1">
    <property type="entry name" value="ISOLEUCINE--TRNA LIGASE, CYTOPLASMIC"/>
    <property type="match status" value="1"/>
</dbReference>
<dbReference type="STRING" id="1798381.A2721_00960"/>
<evidence type="ECO:0000256" key="9">
    <source>
        <dbReference type="ARBA" id="ARBA00025217"/>
    </source>
</evidence>
<dbReference type="Pfam" id="PF08264">
    <property type="entry name" value="Anticodon_1"/>
    <property type="match status" value="1"/>
</dbReference>
<dbReference type="NCBIfam" id="TIGR00392">
    <property type="entry name" value="ileS"/>
    <property type="match status" value="1"/>
</dbReference>
<dbReference type="GO" id="GO:0002161">
    <property type="term" value="F:aminoacyl-tRNA deacylase activity"/>
    <property type="evidence" value="ECO:0007669"/>
    <property type="project" value="InterPro"/>
</dbReference>
<dbReference type="InterPro" id="IPR023586">
    <property type="entry name" value="Ile-tRNA-ligase_type2"/>
</dbReference>
<dbReference type="SUPFAM" id="SSF47323">
    <property type="entry name" value="Anticodon-binding domain of a subclass of class I aminoacyl-tRNA synthetases"/>
    <property type="match status" value="1"/>
</dbReference>
<dbReference type="CDD" id="cd00818">
    <property type="entry name" value="IleRS_core"/>
    <property type="match status" value="1"/>
</dbReference>
<evidence type="ECO:0000256" key="1">
    <source>
        <dbReference type="ARBA" id="ARBA00007078"/>
    </source>
</evidence>
<evidence type="ECO:0000256" key="8">
    <source>
        <dbReference type="ARBA" id="ARBA00023146"/>
    </source>
</evidence>
<dbReference type="InterPro" id="IPR002301">
    <property type="entry name" value="Ile-tRNA-ligase"/>
</dbReference>
<comment type="similarity">
    <text evidence="1">Belongs to the class-I aminoacyl-tRNA synthetase family. IleS type 2 subfamily.</text>
</comment>
<evidence type="ECO:0000313" key="15">
    <source>
        <dbReference type="EMBL" id="OGG19708.1"/>
    </source>
</evidence>
<comment type="catalytic activity">
    <reaction evidence="10">
        <text>tRNA(Ile) + L-isoleucine + ATP = L-isoleucyl-tRNA(Ile) + AMP + diphosphate</text>
        <dbReference type="Rhea" id="RHEA:11060"/>
        <dbReference type="Rhea" id="RHEA-COMP:9666"/>
        <dbReference type="Rhea" id="RHEA-COMP:9695"/>
        <dbReference type="ChEBI" id="CHEBI:30616"/>
        <dbReference type="ChEBI" id="CHEBI:33019"/>
        <dbReference type="ChEBI" id="CHEBI:58045"/>
        <dbReference type="ChEBI" id="CHEBI:78442"/>
        <dbReference type="ChEBI" id="CHEBI:78528"/>
        <dbReference type="ChEBI" id="CHEBI:456215"/>
        <dbReference type="EC" id="6.1.1.5"/>
    </reaction>
</comment>
<protein>
    <recommendedName>
        <fullName evidence="2 11">Isoleucine--tRNA ligase</fullName>
        <ecNumber evidence="2 11">6.1.1.5</ecNumber>
    </recommendedName>
</protein>
<keyword evidence="8 12" id="KW-0030">Aminoacyl-tRNA synthetase</keyword>
<accession>A0A1F6A4P6</accession>
<comment type="caution">
    <text evidence="15">The sequence shown here is derived from an EMBL/GenBank/DDBJ whole genome shotgun (WGS) entry which is preliminary data.</text>
</comment>
<dbReference type="EC" id="6.1.1.5" evidence="2 11"/>
<evidence type="ECO:0000256" key="3">
    <source>
        <dbReference type="ARBA" id="ARBA00022490"/>
    </source>
</evidence>
<dbReference type="PROSITE" id="PS00178">
    <property type="entry name" value="AA_TRNA_LIGASE_I"/>
    <property type="match status" value="1"/>
</dbReference>
<evidence type="ECO:0000259" key="14">
    <source>
        <dbReference type="Pfam" id="PF08264"/>
    </source>
</evidence>
<dbReference type="Proteomes" id="UP000177871">
    <property type="component" value="Unassembled WGS sequence"/>
</dbReference>
<dbReference type="Gene3D" id="3.90.740.10">
    <property type="entry name" value="Valyl/Leucyl/Isoleucyl-tRNA synthetase, editing domain"/>
    <property type="match status" value="1"/>
</dbReference>
<keyword evidence="6 12" id="KW-0067">ATP-binding</keyword>
<evidence type="ECO:0000256" key="10">
    <source>
        <dbReference type="ARBA" id="ARBA00048359"/>
    </source>
</evidence>
<dbReference type="InterPro" id="IPR002300">
    <property type="entry name" value="aa-tRNA-synth_Ia"/>
</dbReference>
<dbReference type="AlphaFoldDB" id="A0A1F6A4P6"/>
<dbReference type="InterPro" id="IPR014729">
    <property type="entry name" value="Rossmann-like_a/b/a_fold"/>
</dbReference>
<organism evidence="15 16">
    <name type="scientific">Candidatus Gottesmanbacteria bacterium RIFCSPHIGHO2_01_FULL_47_48</name>
    <dbReference type="NCBI Taxonomy" id="1798381"/>
    <lineage>
        <taxon>Bacteria</taxon>
        <taxon>Candidatus Gottesmaniibacteriota</taxon>
    </lineage>
</organism>
<dbReference type="GO" id="GO:0005737">
    <property type="term" value="C:cytoplasm"/>
    <property type="evidence" value="ECO:0007669"/>
    <property type="project" value="UniProtKB-UniRule"/>
</dbReference>
<evidence type="ECO:0000256" key="2">
    <source>
        <dbReference type="ARBA" id="ARBA00013165"/>
    </source>
</evidence>
<comment type="function">
    <text evidence="9">Catalyzes the attachment of isoleucine to tRNA(Ile). As IleRS can inadvertently accommodate and process structurally similar amino acids such as valine, to avoid such errors it has two additional distinct tRNA(Ile)-dependent editing activities. One activity is designated as 'pretransfer' editing and involves the hydrolysis of activated Val-AMP. The other activity is designated 'posttransfer' editing and involves deacylation of mischarged Val-tRNA(Ile).</text>
</comment>
<dbReference type="InterPro" id="IPR033709">
    <property type="entry name" value="Anticodon_Ile_ABEc"/>
</dbReference>
<feature type="domain" description="Aminoacyl-tRNA synthetase class Ia" evidence="13">
    <location>
        <begin position="23"/>
        <end position="635"/>
    </location>
</feature>
<dbReference type="Pfam" id="PF00133">
    <property type="entry name" value="tRNA-synt_1"/>
    <property type="match status" value="1"/>
</dbReference>
<evidence type="ECO:0000256" key="11">
    <source>
        <dbReference type="NCBIfam" id="TIGR00392"/>
    </source>
</evidence>
<evidence type="ECO:0000256" key="4">
    <source>
        <dbReference type="ARBA" id="ARBA00022598"/>
    </source>
</evidence>
<proteinExistence type="inferred from homology"/>
<dbReference type="PANTHER" id="PTHR42780">
    <property type="entry name" value="SOLEUCYL-TRNA SYNTHETASE"/>
    <property type="match status" value="1"/>
</dbReference>
<dbReference type="GO" id="GO:0000049">
    <property type="term" value="F:tRNA binding"/>
    <property type="evidence" value="ECO:0007669"/>
    <property type="project" value="InterPro"/>
</dbReference>
<keyword evidence="4 12" id="KW-0436">Ligase</keyword>
<dbReference type="Gene3D" id="1.10.730.10">
    <property type="entry name" value="Isoleucyl-tRNA Synthetase, Domain 1"/>
    <property type="match status" value="1"/>
</dbReference>
<name>A0A1F6A4P6_9BACT</name>
<reference evidence="15 16" key="1">
    <citation type="journal article" date="2016" name="Nat. Commun.">
        <title>Thousands of microbial genomes shed light on interconnected biogeochemical processes in an aquifer system.</title>
        <authorList>
            <person name="Anantharaman K."/>
            <person name="Brown C.T."/>
            <person name="Hug L.A."/>
            <person name="Sharon I."/>
            <person name="Castelle C.J."/>
            <person name="Probst A.J."/>
            <person name="Thomas B.C."/>
            <person name="Singh A."/>
            <person name="Wilkins M.J."/>
            <person name="Karaoz U."/>
            <person name="Brodie E.L."/>
            <person name="Williams K.H."/>
            <person name="Hubbard S.S."/>
            <person name="Banfield J.F."/>
        </authorList>
    </citation>
    <scope>NUCLEOTIDE SEQUENCE [LARGE SCALE GENOMIC DNA]</scope>
</reference>
<dbReference type="EMBL" id="MFJK01000004">
    <property type="protein sequence ID" value="OGG19708.1"/>
    <property type="molecule type" value="Genomic_DNA"/>
</dbReference>
<evidence type="ECO:0000313" key="16">
    <source>
        <dbReference type="Proteomes" id="UP000177871"/>
    </source>
</evidence>
<keyword evidence="3" id="KW-0963">Cytoplasm</keyword>
<dbReference type="InterPro" id="IPR009080">
    <property type="entry name" value="tRNAsynth_Ia_anticodon-bd"/>
</dbReference>
<dbReference type="InterPro" id="IPR013155">
    <property type="entry name" value="M/V/L/I-tRNA-synth_anticd-bd"/>
</dbReference>
<evidence type="ECO:0000256" key="6">
    <source>
        <dbReference type="ARBA" id="ARBA00022840"/>
    </source>
</evidence>
<dbReference type="Gene3D" id="3.40.50.620">
    <property type="entry name" value="HUPs"/>
    <property type="match status" value="2"/>
</dbReference>
<dbReference type="GO" id="GO:0004822">
    <property type="term" value="F:isoleucine-tRNA ligase activity"/>
    <property type="evidence" value="ECO:0007669"/>
    <property type="project" value="UniProtKB-UniRule"/>
</dbReference>
<evidence type="ECO:0000256" key="7">
    <source>
        <dbReference type="ARBA" id="ARBA00022917"/>
    </source>
</evidence>
<dbReference type="GO" id="GO:0005524">
    <property type="term" value="F:ATP binding"/>
    <property type="evidence" value="ECO:0007669"/>
    <property type="project" value="UniProtKB-KW"/>
</dbReference>
<sequence>MAKQTFKPVSSQVNFPALEEETLHYWKENKTFEKSIESRPENKKWTFLDGPPFITGMPHYGTLLSSIPKDVFGRYWTMKGFRVRRVWGWDCHGLPAENKVETKLGLKRKKDIEEKVGVKKFIDECKLYVSEVSSEWEWYVDHIARWVDFKHAYKTMDTPYMETVMWVFKNLYDKDLIYKGLRVSLFCPHCSTPISNFEVAMDADNYQEITEPANVYKYKLRGQNNTYLLAWSTTPWNKIVTPALALDPEFTYVKVKQGQENYILAESTLKMLKAEPYEIVEKFSGRDLIGLEFEPHFDFYPIEPGKKAFIVIAGDFVTADEGTGIVTIAAYGEEDLAVMKRDNIQIYLHVDDEGKLKPEVPRWGGMYYLDVNDKVNEDLKSRGLLYREDAYTHTVPTCWRCHTRLFYAPQDAWYINVQKLKPALEKTNEDVNWFPEHFKYGRYLNSLKAAPDWCISRSRYWGSPVPVWECEKCAERFVPESIEELEKWSGQKVADLHKPDIDEIIGKCVKCRGISRRVPEVLDSWIEAGSAPFAERHFPFEKRIKLEDFFPPDFIVEYTGQIRAWFYVLHVIAVGLYKSKAFKNVLVTGVILGTDGRKMSKNYGNYPDPKEMLQKYGGDALRLYLLGSPVMRGEDIRISEEEYRNQVRTFLLTLWNVYSFFIMYANIDGWDNSDQSPIKSSNILDSWILMRLNELQERITASLNFYDTVIAVVDLKKFVEDLSTWYIRRSRDRIGPTAINSEDKNAFYETCYHVLVTLAKLLAPLTPFIAEEMYRNLTGEESVHLEDWPKIADSVKRRADSKKLFREMLAAREVSARLHSLRKKHGIAVKIPFIKARYGGPFKLSDEIEELVKDETNVLGLEFERIELAFYTPGDPDLTKEDNLDRIAGQARDIVRQIQEARKQLGTSLDEKIIVTLPEWPRKHEDFIKTQTLASDLRVGPELHIERVK</sequence>
<evidence type="ECO:0000259" key="13">
    <source>
        <dbReference type="Pfam" id="PF00133"/>
    </source>
</evidence>
<keyword evidence="7 12" id="KW-0648">Protein biosynthesis</keyword>
<dbReference type="SUPFAM" id="SSF50677">
    <property type="entry name" value="ValRS/IleRS/LeuRS editing domain"/>
    <property type="match status" value="1"/>
</dbReference>
<dbReference type="GO" id="GO:0006428">
    <property type="term" value="P:isoleucyl-tRNA aminoacylation"/>
    <property type="evidence" value="ECO:0007669"/>
    <property type="project" value="UniProtKB-UniRule"/>
</dbReference>
<dbReference type="InterPro" id="IPR009008">
    <property type="entry name" value="Val/Leu/Ile-tRNA-synth_edit"/>
</dbReference>